<dbReference type="EMBL" id="JAVBID010000003">
    <property type="protein sequence ID" value="MDV2423423.1"/>
    <property type="molecule type" value="Genomic_DNA"/>
</dbReference>
<keyword evidence="7" id="KW-1185">Reference proteome</keyword>
<feature type="chain" id="PRO_5040816965" evidence="3">
    <location>
        <begin position="24"/>
        <end position="337"/>
    </location>
</feature>
<keyword evidence="3" id="KW-0732">Signal</keyword>
<dbReference type="AlphaFoldDB" id="A0A9X3M8J7"/>
<evidence type="ECO:0000313" key="6">
    <source>
        <dbReference type="Proteomes" id="UP001146430"/>
    </source>
</evidence>
<dbReference type="RefSeq" id="WP_269945153.1">
    <property type="nucleotide sequence ID" value="NZ_JAKMUU010000001.1"/>
</dbReference>
<keyword evidence="2" id="KW-0472">Membrane</keyword>
<sequence>MHSTRLAGAVLSTALLFPAAAHAQLPPEVEAAIASPISVPAGQTTTVSLPVPAEANYSGDGWKVSASGTSATITAPAEGGQISVPVSAEGMNATLTLVADGSVAQEDIQEEIDGADGGPAPAPDPNKPAGGGNAPAGKDVEEEEGKPAPAQEKGNLPVVPGNKPERQPAGEANLDGAEYVNLESHIEGNTITAKMGLKQAYDLYQQFKDTEENDVKLRYLDGEGNIIQGVKRDVDATSRTLTLTYPEGEAPDNPFIMQLLRNDGSGAALIITLQDPNYKSAAKNLDERQREAPKEEDGDSHLGWIIGGAAVAVLITLIALAAALKRHSSQRQKLDID</sequence>
<accession>A0A9X3M8J7</accession>
<evidence type="ECO:0000256" key="3">
    <source>
        <dbReference type="SAM" id="SignalP"/>
    </source>
</evidence>
<feature type="region of interest" description="Disordered" evidence="1">
    <location>
        <begin position="112"/>
        <end position="171"/>
    </location>
</feature>
<evidence type="ECO:0000313" key="5">
    <source>
        <dbReference type="EMBL" id="MDV2423423.1"/>
    </source>
</evidence>
<feature type="signal peptide" evidence="3">
    <location>
        <begin position="1"/>
        <end position="23"/>
    </location>
</feature>
<comment type="caution">
    <text evidence="4">The sequence shown here is derived from an EMBL/GenBank/DDBJ whole genome shotgun (WGS) entry which is preliminary data.</text>
</comment>
<dbReference type="Proteomes" id="UP001146430">
    <property type="component" value="Unassembled WGS sequence"/>
</dbReference>
<evidence type="ECO:0000313" key="7">
    <source>
        <dbReference type="Proteomes" id="UP001185631"/>
    </source>
</evidence>
<protein>
    <submittedName>
        <fullName evidence="4">Uncharacterized protein</fullName>
    </submittedName>
</protein>
<keyword evidence="2" id="KW-0812">Transmembrane</keyword>
<evidence type="ECO:0000313" key="4">
    <source>
        <dbReference type="EMBL" id="MCZ9305882.1"/>
    </source>
</evidence>
<dbReference type="EMBL" id="JAKMUU010000001">
    <property type="protein sequence ID" value="MCZ9305882.1"/>
    <property type="molecule type" value="Genomic_DNA"/>
</dbReference>
<evidence type="ECO:0000256" key="1">
    <source>
        <dbReference type="SAM" id="MobiDB-lite"/>
    </source>
</evidence>
<name>A0A9X3M8J7_9CORY</name>
<feature type="transmembrane region" description="Helical" evidence="2">
    <location>
        <begin position="302"/>
        <end position="324"/>
    </location>
</feature>
<reference evidence="5 7" key="2">
    <citation type="submission" date="2023-08" db="EMBL/GenBank/DDBJ databases">
        <title>Genomic characterization of the C. tuberculostearicum species complex, a ubiquitous member of the human skin microbiome.</title>
        <authorList>
            <person name="Ahmed N."/>
            <person name="Deming C."/>
            <person name="Conlan S."/>
            <person name="Segre J."/>
        </authorList>
    </citation>
    <scope>NUCLEOTIDE SEQUENCE [LARGE SCALE GENOMIC DNA]</scope>
    <source>
        <strain evidence="5 7">CTNIH19</strain>
    </source>
</reference>
<organism evidence="4 6">
    <name type="scientific">Corynebacterium curieae</name>
    <dbReference type="NCBI Taxonomy" id="2913500"/>
    <lineage>
        <taxon>Bacteria</taxon>
        <taxon>Bacillati</taxon>
        <taxon>Actinomycetota</taxon>
        <taxon>Actinomycetes</taxon>
        <taxon>Mycobacteriales</taxon>
        <taxon>Corynebacteriaceae</taxon>
        <taxon>Corynebacterium</taxon>
    </lineage>
</organism>
<proteinExistence type="predicted"/>
<evidence type="ECO:0000256" key="2">
    <source>
        <dbReference type="SAM" id="Phobius"/>
    </source>
</evidence>
<reference evidence="4" key="1">
    <citation type="submission" date="2022-02" db="EMBL/GenBank/DDBJ databases">
        <title>Corynebacterium sp. from urogenital microbiome.</title>
        <authorList>
            <person name="Cappelli E.A."/>
            <person name="Ribeiro T.G."/>
            <person name="Peixe L."/>
        </authorList>
    </citation>
    <scope>NUCLEOTIDE SEQUENCE</scope>
    <source>
        <strain evidence="4">C8Ua_181</strain>
    </source>
</reference>
<dbReference type="Proteomes" id="UP001185631">
    <property type="component" value="Unassembled WGS sequence"/>
</dbReference>
<keyword evidence="2" id="KW-1133">Transmembrane helix</keyword>
<gene>
    <name evidence="4" type="ORF">L8V01_00055</name>
    <name evidence="5" type="ORF">RAE13_03205</name>
</gene>